<feature type="compositionally biased region" description="Pro residues" evidence="1">
    <location>
        <begin position="25"/>
        <end position="34"/>
    </location>
</feature>
<feature type="region of interest" description="Disordered" evidence="1">
    <location>
        <begin position="25"/>
        <end position="59"/>
    </location>
</feature>
<reference evidence="2 3" key="1">
    <citation type="submission" date="2020-08" db="EMBL/GenBank/DDBJ databases">
        <title>Genomic Encyclopedia of Type Strains, Phase IV (KMG-IV): sequencing the most valuable type-strain genomes for metagenomic binning, comparative biology and taxonomic classification.</title>
        <authorList>
            <person name="Goeker M."/>
        </authorList>
    </citation>
    <scope>NUCLEOTIDE SEQUENCE [LARGE SCALE GENOMIC DNA]</scope>
    <source>
        <strain evidence="2 3">DSM 103526</strain>
    </source>
</reference>
<evidence type="ECO:0008006" key="4">
    <source>
        <dbReference type="Google" id="ProtNLM"/>
    </source>
</evidence>
<dbReference type="AlphaFoldDB" id="A0A841KRQ9"/>
<accession>A0A841KRQ9</accession>
<protein>
    <recommendedName>
        <fullName evidence="4">Transporter</fullName>
    </recommendedName>
</protein>
<comment type="caution">
    <text evidence="2">The sequence shown here is derived from an EMBL/GenBank/DDBJ whole genome shotgun (WGS) entry which is preliminary data.</text>
</comment>
<evidence type="ECO:0000313" key="3">
    <source>
        <dbReference type="Proteomes" id="UP000579281"/>
    </source>
</evidence>
<evidence type="ECO:0000256" key="1">
    <source>
        <dbReference type="SAM" id="MobiDB-lite"/>
    </source>
</evidence>
<evidence type="ECO:0000313" key="2">
    <source>
        <dbReference type="EMBL" id="MBB6216246.1"/>
    </source>
</evidence>
<proteinExistence type="predicted"/>
<dbReference type="Proteomes" id="UP000579281">
    <property type="component" value="Unassembled WGS sequence"/>
</dbReference>
<dbReference type="EMBL" id="JACHEN010000013">
    <property type="protein sequence ID" value="MBB6216246.1"/>
    <property type="molecule type" value="Genomic_DNA"/>
</dbReference>
<keyword evidence="3" id="KW-1185">Reference proteome</keyword>
<sequence>MYYDDFDDIYDPYYYFNYMRQRPRPPFGQPPATPPFGAGPGTQAPPVGRPPSFVPQQQQGPSILAVDPGAIRPCTFQFVYLWLRDGRSFWAYLTFVGPRSVAGFRWARSRWVYFGTDLRNIDNFICY</sequence>
<gene>
    <name evidence="2" type="ORF">HNQ80_002345</name>
</gene>
<name>A0A841KRQ9_9FIRM</name>
<organism evidence="2 3">
    <name type="scientific">Anaerosolibacter carboniphilus</name>
    <dbReference type="NCBI Taxonomy" id="1417629"/>
    <lineage>
        <taxon>Bacteria</taxon>
        <taxon>Bacillati</taxon>
        <taxon>Bacillota</taxon>
        <taxon>Clostridia</taxon>
        <taxon>Peptostreptococcales</taxon>
        <taxon>Thermotaleaceae</taxon>
        <taxon>Anaerosolibacter</taxon>
    </lineage>
</organism>